<reference evidence="1 2" key="1">
    <citation type="submission" date="2016-06" db="EMBL/GenBank/DDBJ databases">
        <authorList>
            <person name="Varghese N."/>
            <person name="Submissions Spin"/>
        </authorList>
    </citation>
    <scope>NUCLEOTIDE SEQUENCE [LARGE SCALE GENOMIC DNA]</scope>
    <source>
        <strain evidence="1 2">DSM 45142</strain>
    </source>
</reference>
<sequence>MWTSKNREDTYIADRGLGGTWKISLHGDVAWRYAVTSEHMRDAEKPVLPTDHDRAPWKFTPPSFTDGRRLSFFIAVTRGAMLPETPDPAAAPILVEDRWDRMSIAEVWMTEPGAGLTDSHTVVGGPLPLPSGRQVWVTRRIVPVHGEPETGIVSAMVEPITHDIAGVSTPGVIIRAVRLG</sequence>
<evidence type="ECO:0000313" key="1">
    <source>
        <dbReference type="EMBL" id="SCF01118.1"/>
    </source>
</evidence>
<dbReference type="EMBL" id="FMCQ01000007">
    <property type="protein sequence ID" value="SCF01118.1"/>
    <property type="molecule type" value="Genomic_DNA"/>
</dbReference>
<accession>A0ABY0KQR0</accession>
<comment type="caution">
    <text evidence="1">The sequence shown here is derived from an EMBL/GenBank/DDBJ whole genome shotgun (WGS) entry which is preliminary data.</text>
</comment>
<evidence type="ECO:0000313" key="2">
    <source>
        <dbReference type="Proteomes" id="UP000199405"/>
    </source>
</evidence>
<organism evidence="1 2">
    <name type="scientific">Micromonospora tulbaghiae</name>
    <dbReference type="NCBI Taxonomy" id="479978"/>
    <lineage>
        <taxon>Bacteria</taxon>
        <taxon>Bacillati</taxon>
        <taxon>Actinomycetota</taxon>
        <taxon>Actinomycetes</taxon>
        <taxon>Micromonosporales</taxon>
        <taxon>Micromonosporaceae</taxon>
        <taxon>Micromonospora</taxon>
    </lineage>
</organism>
<name>A0ABY0KQR0_9ACTN</name>
<proteinExistence type="predicted"/>
<dbReference type="Proteomes" id="UP000199405">
    <property type="component" value="Unassembled WGS sequence"/>
</dbReference>
<gene>
    <name evidence="1" type="ORF">GA0070562_5100</name>
</gene>
<keyword evidence="2" id="KW-1185">Reference proteome</keyword>
<protein>
    <submittedName>
        <fullName evidence="1">Uncharacterized protein</fullName>
    </submittedName>
</protein>